<gene>
    <name evidence="2" type="ORF">GCK72_015129</name>
</gene>
<dbReference type="GO" id="GO:0016460">
    <property type="term" value="C:myosin II complex"/>
    <property type="evidence" value="ECO:0007669"/>
    <property type="project" value="TreeGrafter"/>
</dbReference>
<dbReference type="GeneID" id="9804994"/>
<sequence length="578" mass="66853">MIDGYDLLIGAQCSESMSSLKFSFEDVLQSLETEDRFDVKSRLCERIAFLIYQDSNFGLLPIPKSIESVSSCINRLCKSFNIPIENETFVGPCSSSESLPDSNHSRERVLCATLLTTPKEDLPSLLTSLFSSEYPSTATLSQKLLDNDERFLTSSLALLPLIETVDTSSIFHPVSIFLEAMHLISYDCEVLIDWLNSELAASSLILRVLKSNCNEKTKRFWTDYVPLKTPATTYSTTFREEPTSKSTSSKPVISLKVIEIVGDQEMTKTLNLRAVETKKVAVKKPIILRNCGKFEKWIQMVSELRTRLKRLLTANLVAKKLDLILKWCDKFCDVFNMYSIQEYHAAIVNLQDHITKMEKKVEKKEKEAKEMDEHLEENEEKLKEATEEIEMLKKKLKESEKKKMGMEEKLKEANEDLEKKTINVMYLEKECTHLDQEIHELQKTVYETEEEMEELKTKDAKVIEDLEKKLKETEKELEGVKVDVGFHEKSLKNNETKSKIEMACLEENHRRKMEKLMKEMEELRGDSEEKEKRIEALEKALEAKEQDVDELHKEVGKLYMETKKVVKTAEKKKNETEN</sequence>
<dbReference type="CTD" id="9804994"/>
<protein>
    <submittedName>
        <fullName evidence="2">Uncharacterized protein</fullName>
    </submittedName>
</protein>
<dbReference type="PANTHER" id="PTHR45615">
    <property type="entry name" value="MYOSIN HEAVY CHAIN, NON-MUSCLE"/>
    <property type="match status" value="1"/>
</dbReference>
<dbReference type="GO" id="GO:0051015">
    <property type="term" value="F:actin filament binding"/>
    <property type="evidence" value="ECO:0007669"/>
    <property type="project" value="TreeGrafter"/>
</dbReference>
<accession>A0A6A5GTA4</accession>
<reference evidence="2 3" key="1">
    <citation type="submission" date="2019-12" db="EMBL/GenBank/DDBJ databases">
        <title>Chromosome-level assembly of the Caenorhabditis remanei genome.</title>
        <authorList>
            <person name="Teterina A.A."/>
            <person name="Willis J.H."/>
            <person name="Phillips P.C."/>
        </authorList>
    </citation>
    <scope>NUCLEOTIDE SEQUENCE [LARGE SCALE GENOMIC DNA]</scope>
    <source>
        <strain evidence="2 3">PX506</strain>
        <tissue evidence="2">Whole organism</tissue>
    </source>
</reference>
<dbReference type="RefSeq" id="XP_053585420.1">
    <property type="nucleotide sequence ID" value="XM_053730648.1"/>
</dbReference>
<dbReference type="Proteomes" id="UP000483820">
    <property type="component" value="Chromosome IV"/>
</dbReference>
<proteinExistence type="predicted"/>
<keyword evidence="1" id="KW-0175">Coiled coil</keyword>
<dbReference type="GO" id="GO:0000146">
    <property type="term" value="F:microfilament motor activity"/>
    <property type="evidence" value="ECO:0007669"/>
    <property type="project" value="TreeGrafter"/>
</dbReference>
<dbReference type="Gene3D" id="1.10.287.1490">
    <property type="match status" value="1"/>
</dbReference>
<dbReference type="GO" id="GO:0005737">
    <property type="term" value="C:cytoplasm"/>
    <property type="evidence" value="ECO:0007669"/>
    <property type="project" value="TreeGrafter"/>
</dbReference>
<dbReference type="KEGG" id="crq:GCK72_015129"/>
<organism evidence="2 3">
    <name type="scientific">Caenorhabditis remanei</name>
    <name type="common">Caenorhabditis vulgaris</name>
    <dbReference type="NCBI Taxonomy" id="31234"/>
    <lineage>
        <taxon>Eukaryota</taxon>
        <taxon>Metazoa</taxon>
        <taxon>Ecdysozoa</taxon>
        <taxon>Nematoda</taxon>
        <taxon>Chromadorea</taxon>
        <taxon>Rhabditida</taxon>
        <taxon>Rhabditina</taxon>
        <taxon>Rhabditomorpha</taxon>
        <taxon>Rhabditoidea</taxon>
        <taxon>Rhabditidae</taxon>
        <taxon>Peloderinae</taxon>
        <taxon>Caenorhabditis</taxon>
    </lineage>
</organism>
<dbReference type="PANTHER" id="PTHR45615:SF40">
    <property type="entry name" value="MYOSIN HEAVY CHAIN, NON-MUSCLE"/>
    <property type="match status" value="1"/>
</dbReference>
<name>A0A6A5GTA4_CAERE</name>
<dbReference type="GO" id="GO:0032982">
    <property type="term" value="C:myosin filament"/>
    <property type="evidence" value="ECO:0007669"/>
    <property type="project" value="TreeGrafter"/>
</dbReference>
<comment type="caution">
    <text evidence="2">The sequence shown here is derived from an EMBL/GenBank/DDBJ whole genome shotgun (WGS) entry which is preliminary data.</text>
</comment>
<evidence type="ECO:0000313" key="2">
    <source>
        <dbReference type="EMBL" id="KAF1758670.1"/>
    </source>
</evidence>
<feature type="coiled-coil region" evidence="1">
    <location>
        <begin position="340"/>
        <end position="561"/>
    </location>
</feature>
<evidence type="ECO:0000256" key="1">
    <source>
        <dbReference type="SAM" id="Coils"/>
    </source>
</evidence>
<evidence type="ECO:0000313" key="3">
    <source>
        <dbReference type="Proteomes" id="UP000483820"/>
    </source>
</evidence>
<dbReference type="AlphaFoldDB" id="A0A6A5GTA4"/>
<dbReference type="EMBL" id="WUAV01000004">
    <property type="protein sequence ID" value="KAF1758670.1"/>
    <property type="molecule type" value="Genomic_DNA"/>
</dbReference>